<comment type="subcellular location">
    <subcellularLocation>
        <location evidence="1">Mitochondrion</location>
    </subcellularLocation>
</comment>
<evidence type="ECO:0000256" key="2">
    <source>
        <dbReference type="ARBA" id="ARBA00023128"/>
    </source>
</evidence>
<proteinExistence type="predicted"/>
<evidence type="ECO:0000313" key="3">
    <source>
        <dbReference type="EMBL" id="GJE86421.1"/>
    </source>
</evidence>
<dbReference type="Pfam" id="PF10356">
    <property type="entry name" value="RRG7"/>
    <property type="match status" value="1"/>
</dbReference>
<gene>
    <name evidence="3" type="ORF">PsYK624_025010</name>
</gene>
<dbReference type="PANTHER" id="PTHR28133">
    <property type="entry name" value="REQUIRED FOR RESPIRATORY GROWTH PROTEIN 7, MITOCHONDRIAL"/>
    <property type="match status" value="1"/>
</dbReference>
<dbReference type="OrthoDB" id="20734at2759"/>
<evidence type="ECO:0000256" key="1">
    <source>
        <dbReference type="ARBA" id="ARBA00004173"/>
    </source>
</evidence>
<protein>
    <recommendedName>
        <fullName evidence="5">Restriction endonuclease type IV Mrr domain-containing protein</fullName>
    </recommendedName>
</protein>
<dbReference type="PANTHER" id="PTHR28133:SF1">
    <property type="entry name" value="REQUIRED FOR RESPIRATORY GROWTH PROTEIN 7, MITOCHONDRIAL"/>
    <property type="match status" value="1"/>
</dbReference>
<keyword evidence="4" id="KW-1185">Reference proteome</keyword>
<name>A0A9P3G1A9_9APHY</name>
<evidence type="ECO:0000313" key="4">
    <source>
        <dbReference type="Proteomes" id="UP000703269"/>
    </source>
</evidence>
<accession>A0A9P3G1A9</accession>
<dbReference type="AlphaFoldDB" id="A0A9P3G1A9"/>
<organism evidence="3 4">
    <name type="scientific">Phanerochaete sordida</name>
    <dbReference type="NCBI Taxonomy" id="48140"/>
    <lineage>
        <taxon>Eukaryota</taxon>
        <taxon>Fungi</taxon>
        <taxon>Dikarya</taxon>
        <taxon>Basidiomycota</taxon>
        <taxon>Agaricomycotina</taxon>
        <taxon>Agaricomycetes</taxon>
        <taxon>Polyporales</taxon>
        <taxon>Phanerochaetaceae</taxon>
        <taxon>Phanerochaete</taxon>
    </lineage>
</organism>
<evidence type="ECO:0008006" key="5">
    <source>
        <dbReference type="Google" id="ProtNLM"/>
    </source>
</evidence>
<dbReference type="EMBL" id="BPQB01000004">
    <property type="protein sequence ID" value="GJE86421.1"/>
    <property type="molecule type" value="Genomic_DNA"/>
</dbReference>
<sequence>MVPHGPTHTLSRRLALSAVHRGVAYEERSMALLQARLSMSLRRIGGRADGGVDLQGWWWLPSDDDPATLSGVPGHRRLRVLAQCKAESKKMGPKYIREMEGVLHRYHAMGPFEEPGTQESRSVDPAVGLMISSSSFSKAAALLAHSSPLPLILMYIPEYDPLDENAPQVACEDPEEQQIPGFVTFNPALAAKGGLLRGEFEVRWEYQAHAPAEGRLGLWWKGKRVESWTPDVDQEDL</sequence>
<dbReference type="Proteomes" id="UP000703269">
    <property type="component" value="Unassembled WGS sequence"/>
</dbReference>
<reference evidence="3 4" key="1">
    <citation type="submission" date="2021-08" db="EMBL/GenBank/DDBJ databases">
        <title>Draft Genome Sequence of Phanerochaete sordida strain YK-624.</title>
        <authorList>
            <person name="Mori T."/>
            <person name="Dohra H."/>
            <person name="Suzuki T."/>
            <person name="Kawagishi H."/>
            <person name="Hirai H."/>
        </authorList>
    </citation>
    <scope>NUCLEOTIDE SEQUENCE [LARGE SCALE GENOMIC DNA]</scope>
    <source>
        <strain evidence="3 4">YK-624</strain>
    </source>
</reference>
<dbReference type="GO" id="GO:0005739">
    <property type="term" value="C:mitochondrion"/>
    <property type="evidence" value="ECO:0007669"/>
    <property type="project" value="UniProtKB-SubCell"/>
</dbReference>
<keyword evidence="2" id="KW-0496">Mitochondrion</keyword>
<dbReference type="InterPro" id="IPR018828">
    <property type="entry name" value="RRG7"/>
</dbReference>
<comment type="caution">
    <text evidence="3">The sequence shown here is derived from an EMBL/GenBank/DDBJ whole genome shotgun (WGS) entry which is preliminary data.</text>
</comment>